<dbReference type="Proteomes" id="UP000887013">
    <property type="component" value="Unassembled WGS sequence"/>
</dbReference>
<sequence length="67" mass="7518">MFFERIKETISSSISPITDSALVAVCREFISKISCYLTLPEMPDIGVMKMMSDTGIVKMMPDVKILQ</sequence>
<protein>
    <submittedName>
        <fullName evidence="1">Uncharacterized protein</fullName>
    </submittedName>
</protein>
<proteinExistence type="predicted"/>
<name>A0A8X6JLR9_NEPPI</name>
<keyword evidence="2" id="KW-1185">Reference proteome</keyword>
<evidence type="ECO:0000313" key="1">
    <source>
        <dbReference type="EMBL" id="GFS42183.1"/>
    </source>
</evidence>
<gene>
    <name evidence="1" type="ORF">NPIL_141981</name>
</gene>
<evidence type="ECO:0000313" key="2">
    <source>
        <dbReference type="Proteomes" id="UP000887013"/>
    </source>
</evidence>
<comment type="caution">
    <text evidence="1">The sequence shown here is derived from an EMBL/GenBank/DDBJ whole genome shotgun (WGS) entry which is preliminary data.</text>
</comment>
<reference evidence="1" key="1">
    <citation type="submission" date="2020-08" db="EMBL/GenBank/DDBJ databases">
        <title>Multicomponent nature underlies the extraordinary mechanical properties of spider dragline silk.</title>
        <authorList>
            <person name="Kono N."/>
            <person name="Nakamura H."/>
            <person name="Mori M."/>
            <person name="Yoshida Y."/>
            <person name="Ohtoshi R."/>
            <person name="Malay A.D."/>
            <person name="Moran D.A.P."/>
            <person name="Tomita M."/>
            <person name="Numata K."/>
            <person name="Arakawa K."/>
        </authorList>
    </citation>
    <scope>NUCLEOTIDE SEQUENCE</scope>
</reference>
<dbReference type="AlphaFoldDB" id="A0A8X6JLR9"/>
<accession>A0A8X6JLR9</accession>
<dbReference type="EMBL" id="BMAW01089913">
    <property type="protein sequence ID" value="GFS42183.1"/>
    <property type="molecule type" value="Genomic_DNA"/>
</dbReference>
<organism evidence="1 2">
    <name type="scientific">Nephila pilipes</name>
    <name type="common">Giant wood spider</name>
    <name type="synonym">Nephila maculata</name>
    <dbReference type="NCBI Taxonomy" id="299642"/>
    <lineage>
        <taxon>Eukaryota</taxon>
        <taxon>Metazoa</taxon>
        <taxon>Ecdysozoa</taxon>
        <taxon>Arthropoda</taxon>
        <taxon>Chelicerata</taxon>
        <taxon>Arachnida</taxon>
        <taxon>Araneae</taxon>
        <taxon>Araneomorphae</taxon>
        <taxon>Entelegynae</taxon>
        <taxon>Araneoidea</taxon>
        <taxon>Nephilidae</taxon>
        <taxon>Nephila</taxon>
    </lineage>
</organism>